<dbReference type="EMBL" id="JAQSIO010000002">
    <property type="protein sequence ID" value="MDD0814182.1"/>
    <property type="molecule type" value="Genomic_DNA"/>
</dbReference>
<feature type="coiled-coil region" evidence="3">
    <location>
        <begin position="208"/>
        <end position="235"/>
    </location>
</feature>
<evidence type="ECO:0000256" key="1">
    <source>
        <dbReference type="ARBA" id="ARBA00012528"/>
    </source>
</evidence>
<dbReference type="InterPro" id="IPR000160">
    <property type="entry name" value="GGDEF_dom"/>
</dbReference>
<proteinExistence type="predicted"/>
<keyword evidence="3" id="KW-0175">Coiled coil</keyword>
<dbReference type="InterPro" id="IPR029787">
    <property type="entry name" value="Nucleotide_cyclase"/>
</dbReference>
<dbReference type="Proteomes" id="UP001528672">
    <property type="component" value="Unassembled WGS sequence"/>
</dbReference>
<dbReference type="RefSeq" id="WP_273925807.1">
    <property type="nucleotide sequence ID" value="NZ_JAQSIO010000002.1"/>
</dbReference>
<keyword evidence="6" id="KW-0808">Transferase</keyword>
<feature type="transmembrane region" description="Helical" evidence="4">
    <location>
        <begin position="39"/>
        <end position="61"/>
    </location>
</feature>
<dbReference type="SMART" id="SM00267">
    <property type="entry name" value="GGDEF"/>
    <property type="match status" value="1"/>
</dbReference>
<evidence type="ECO:0000256" key="3">
    <source>
        <dbReference type="SAM" id="Coils"/>
    </source>
</evidence>
<dbReference type="Gene3D" id="3.30.70.270">
    <property type="match status" value="1"/>
</dbReference>
<feature type="transmembrane region" description="Helical" evidence="4">
    <location>
        <begin position="185"/>
        <end position="202"/>
    </location>
</feature>
<feature type="transmembrane region" description="Helical" evidence="4">
    <location>
        <begin position="155"/>
        <end position="173"/>
    </location>
</feature>
<reference evidence="6 7" key="1">
    <citation type="submission" date="2023-02" db="EMBL/GenBank/DDBJ databases">
        <title>Bacterial whole genome sequence for Curvibacter sp. HBC28.</title>
        <authorList>
            <person name="Le V."/>
            <person name="Ko S.-R."/>
            <person name="Ahn C.-Y."/>
            <person name="Oh H.-M."/>
        </authorList>
    </citation>
    <scope>NUCLEOTIDE SEQUENCE [LARGE SCALE GENOMIC DNA]</scope>
    <source>
        <strain evidence="6 7">HBC28</strain>
    </source>
</reference>
<protein>
    <recommendedName>
        <fullName evidence="1">diguanylate cyclase</fullName>
        <ecNumber evidence="1">2.7.7.65</ecNumber>
    </recommendedName>
</protein>
<evidence type="ECO:0000256" key="2">
    <source>
        <dbReference type="ARBA" id="ARBA00034247"/>
    </source>
</evidence>
<dbReference type="InterPro" id="IPR050469">
    <property type="entry name" value="Diguanylate_Cyclase"/>
</dbReference>
<dbReference type="InterPro" id="IPR043128">
    <property type="entry name" value="Rev_trsase/Diguanyl_cyclase"/>
</dbReference>
<feature type="domain" description="GGDEF" evidence="5">
    <location>
        <begin position="263"/>
        <end position="394"/>
    </location>
</feature>
<keyword evidence="6" id="KW-0548">Nucleotidyltransferase</keyword>
<comment type="caution">
    <text evidence="6">The sequence shown here is derived from an EMBL/GenBank/DDBJ whole genome shotgun (WGS) entry which is preliminary data.</text>
</comment>
<dbReference type="PANTHER" id="PTHR45138:SF9">
    <property type="entry name" value="DIGUANYLATE CYCLASE DGCM-RELATED"/>
    <property type="match status" value="1"/>
</dbReference>
<feature type="transmembrane region" description="Helical" evidence="4">
    <location>
        <begin position="73"/>
        <end position="92"/>
    </location>
</feature>
<evidence type="ECO:0000256" key="4">
    <source>
        <dbReference type="SAM" id="Phobius"/>
    </source>
</evidence>
<evidence type="ECO:0000259" key="5">
    <source>
        <dbReference type="PROSITE" id="PS50887"/>
    </source>
</evidence>
<gene>
    <name evidence="6" type="ORF">PSQ39_06010</name>
</gene>
<sequence>MHPLQREWHRLRLQHQRWLNEHQRVAGTAGDINLQRLRLLAPVMAGLNAFMVLVLGMRLLLVDLPEVAQSWQLQLLLAHLGMGILMTGCALAAQHWRHDSRRWVGRWLPTTANALALGFSIGLACIDQLVTPSITPFLLGCMVSALAFHQRPVTAALLFGVTAVVFFGAMGQAQTQSEALLSNRLNGLAGCALAWTLSVMLWRKFTLLNLQQAELEKANSELQIKQRELERLTRVDGLTGLLNRVTFVDLTRGELARARRQGTATTLLVLDLDHFKRVNDNWGHPAGDAVLRHVAALCMGTVRSTDLVGRLGGEEFIVLLPATQAEAGRKLAEKLRQRLEQSPVRVQNEVIHITASIGLSAAGAQDKNADFDSLYQSADQALYQAKHQGRNRVV</sequence>
<dbReference type="Pfam" id="PF00990">
    <property type="entry name" value="GGDEF"/>
    <property type="match status" value="1"/>
</dbReference>
<dbReference type="PANTHER" id="PTHR45138">
    <property type="entry name" value="REGULATORY COMPONENTS OF SENSORY TRANSDUCTION SYSTEM"/>
    <property type="match status" value="1"/>
</dbReference>
<dbReference type="GO" id="GO:0052621">
    <property type="term" value="F:diguanylate cyclase activity"/>
    <property type="evidence" value="ECO:0007669"/>
    <property type="project" value="UniProtKB-EC"/>
</dbReference>
<dbReference type="EC" id="2.7.7.65" evidence="1"/>
<keyword evidence="4" id="KW-0812">Transmembrane</keyword>
<dbReference type="PROSITE" id="PS50887">
    <property type="entry name" value="GGDEF"/>
    <property type="match status" value="1"/>
</dbReference>
<dbReference type="SUPFAM" id="SSF55073">
    <property type="entry name" value="Nucleotide cyclase"/>
    <property type="match status" value="1"/>
</dbReference>
<dbReference type="NCBIfam" id="TIGR00254">
    <property type="entry name" value="GGDEF"/>
    <property type="match status" value="1"/>
</dbReference>
<evidence type="ECO:0000313" key="6">
    <source>
        <dbReference type="EMBL" id="MDD0814182.1"/>
    </source>
</evidence>
<organism evidence="6 7">
    <name type="scientific">Curvibacter microcysteis</name>
    <dbReference type="NCBI Taxonomy" id="3026419"/>
    <lineage>
        <taxon>Bacteria</taxon>
        <taxon>Pseudomonadati</taxon>
        <taxon>Pseudomonadota</taxon>
        <taxon>Betaproteobacteria</taxon>
        <taxon>Burkholderiales</taxon>
        <taxon>Comamonadaceae</taxon>
        <taxon>Curvibacter</taxon>
    </lineage>
</organism>
<comment type="catalytic activity">
    <reaction evidence="2">
        <text>2 GTP = 3',3'-c-di-GMP + 2 diphosphate</text>
        <dbReference type="Rhea" id="RHEA:24898"/>
        <dbReference type="ChEBI" id="CHEBI:33019"/>
        <dbReference type="ChEBI" id="CHEBI:37565"/>
        <dbReference type="ChEBI" id="CHEBI:58805"/>
        <dbReference type="EC" id="2.7.7.65"/>
    </reaction>
</comment>
<name>A0ABT5MC92_9BURK</name>
<evidence type="ECO:0000313" key="7">
    <source>
        <dbReference type="Proteomes" id="UP001528672"/>
    </source>
</evidence>
<keyword evidence="7" id="KW-1185">Reference proteome</keyword>
<accession>A0ABT5MC92</accession>
<keyword evidence="4" id="KW-0472">Membrane</keyword>
<keyword evidence="4" id="KW-1133">Transmembrane helix</keyword>
<dbReference type="CDD" id="cd01949">
    <property type="entry name" value="GGDEF"/>
    <property type="match status" value="1"/>
</dbReference>